<dbReference type="OMA" id="THIFIMT"/>
<proteinExistence type="predicted"/>
<feature type="transmembrane region" description="Helical" evidence="10">
    <location>
        <begin position="178"/>
        <end position="201"/>
    </location>
</feature>
<keyword evidence="5" id="KW-0297">G-protein coupled receptor</keyword>
<evidence type="ECO:0000256" key="4">
    <source>
        <dbReference type="ARBA" id="ARBA00022989"/>
    </source>
</evidence>
<dbReference type="Gene3D" id="1.20.1070.10">
    <property type="entry name" value="Rhodopsin 7-helix transmembrane proteins"/>
    <property type="match status" value="1"/>
</dbReference>
<dbReference type="InterPro" id="IPR000276">
    <property type="entry name" value="GPCR_Rhodpsn"/>
</dbReference>
<feature type="compositionally biased region" description="Polar residues" evidence="9">
    <location>
        <begin position="259"/>
        <end position="273"/>
    </location>
</feature>
<keyword evidence="4 10" id="KW-1133">Transmembrane helix</keyword>
<dbReference type="AlphaFoldDB" id="A0A913ZQ62"/>
<organism evidence="12 13">
    <name type="scientific">Patiria miniata</name>
    <name type="common">Bat star</name>
    <name type="synonym">Asterina miniata</name>
    <dbReference type="NCBI Taxonomy" id="46514"/>
    <lineage>
        <taxon>Eukaryota</taxon>
        <taxon>Metazoa</taxon>
        <taxon>Echinodermata</taxon>
        <taxon>Eleutherozoa</taxon>
        <taxon>Asterozoa</taxon>
        <taxon>Asteroidea</taxon>
        <taxon>Valvatacea</taxon>
        <taxon>Valvatida</taxon>
        <taxon>Asterinidae</taxon>
        <taxon>Patiria</taxon>
    </lineage>
</organism>
<dbReference type="GO" id="GO:0007218">
    <property type="term" value="P:neuropeptide signaling pathway"/>
    <property type="evidence" value="ECO:0007669"/>
    <property type="project" value="TreeGrafter"/>
</dbReference>
<feature type="transmembrane region" description="Helical" evidence="10">
    <location>
        <begin position="32"/>
        <end position="53"/>
    </location>
</feature>
<dbReference type="GO" id="GO:0005886">
    <property type="term" value="C:plasma membrane"/>
    <property type="evidence" value="ECO:0007669"/>
    <property type="project" value="UniProtKB-SubCell"/>
</dbReference>
<keyword evidence="13" id="KW-1185">Reference proteome</keyword>
<feature type="transmembrane region" description="Helical" evidence="10">
    <location>
        <begin position="144"/>
        <end position="162"/>
    </location>
</feature>
<dbReference type="CDD" id="cd00637">
    <property type="entry name" value="7tm_classA_rhodopsin-like"/>
    <property type="match status" value="1"/>
</dbReference>
<dbReference type="PROSITE" id="PS50262">
    <property type="entry name" value="G_PROTEIN_RECEP_F1_2"/>
    <property type="match status" value="1"/>
</dbReference>
<dbReference type="EnsemblMetazoa" id="XM_038197990.1">
    <property type="protein sequence ID" value="XP_038053918.1"/>
    <property type="gene ID" value="LOC119726334"/>
</dbReference>
<dbReference type="InterPro" id="IPR017452">
    <property type="entry name" value="GPCR_Rhodpsn_7TM"/>
</dbReference>
<evidence type="ECO:0000256" key="9">
    <source>
        <dbReference type="SAM" id="MobiDB-lite"/>
    </source>
</evidence>
<feature type="transmembrane region" description="Helical" evidence="10">
    <location>
        <begin position="385"/>
        <end position="404"/>
    </location>
</feature>
<protein>
    <recommendedName>
        <fullName evidence="11">G-protein coupled receptors family 1 profile domain-containing protein</fullName>
    </recommendedName>
</protein>
<keyword evidence="8" id="KW-0807">Transducer</keyword>
<evidence type="ECO:0000256" key="1">
    <source>
        <dbReference type="ARBA" id="ARBA00004651"/>
    </source>
</evidence>
<dbReference type="OrthoDB" id="6082926at2759"/>
<dbReference type="RefSeq" id="XP_038053918.1">
    <property type="nucleotide sequence ID" value="XM_038197990.1"/>
</dbReference>
<feature type="transmembrane region" description="Helical" evidence="10">
    <location>
        <begin position="65"/>
        <end position="85"/>
    </location>
</feature>
<evidence type="ECO:0000313" key="12">
    <source>
        <dbReference type="EnsemblMetazoa" id="XP_038053918.1"/>
    </source>
</evidence>
<evidence type="ECO:0000259" key="11">
    <source>
        <dbReference type="PROSITE" id="PS50262"/>
    </source>
</evidence>
<keyword evidence="7" id="KW-0675">Receptor</keyword>
<dbReference type="PANTHER" id="PTHR24230:SF0">
    <property type="entry name" value="G-PROTEIN COUPLED RECEPTORS FAMILY 1 PROFILE DOMAIN-CONTAINING PROTEIN"/>
    <property type="match status" value="1"/>
</dbReference>
<dbReference type="PRINTS" id="PR00237">
    <property type="entry name" value="GPCRRHODOPSN"/>
</dbReference>
<dbReference type="Proteomes" id="UP000887568">
    <property type="component" value="Unplaced"/>
</dbReference>
<reference evidence="12" key="1">
    <citation type="submission" date="2022-11" db="UniProtKB">
        <authorList>
            <consortium name="EnsemblMetazoa"/>
        </authorList>
    </citation>
    <scope>IDENTIFICATION</scope>
</reference>
<name>A0A913ZQ62_PATMI</name>
<feature type="domain" description="G-protein coupled receptors family 1 profile" evidence="11">
    <location>
        <begin position="45"/>
        <end position="401"/>
    </location>
</feature>
<evidence type="ECO:0000256" key="8">
    <source>
        <dbReference type="ARBA" id="ARBA00023224"/>
    </source>
</evidence>
<keyword evidence="6 10" id="KW-0472">Membrane</keyword>
<feature type="region of interest" description="Disordered" evidence="9">
    <location>
        <begin position="259"/>
        <end position="279"/>
    </location>
</feature>
<feature type="transmembrane region" description="Helical" evidence="10">
    <location>
        <begin position="348"/>
        <end position="365"/>
    </location>
</feature>
<dbReference type="PANTHER" id="PTHR24230">
    <property type="entry name" value="G-PROTEIN COUPLED RECEPTOR"/>
    <property type="match status" value="1"/>
</dbReference>
<dbReference type="SUPFAM" id="SSF81321">
    <property type="entry name" value="Family A G protein-coupled receptor-like"/>
    <property type="match status" value="1"/>
</dbReference>
<dbReference type="GeneID" id="119726334"/>
<evidence type="ECO:0000256" key="7">
    <source>
        <dbReference type="ARBA" id="ARBA00023170"/>
    </source>
</evidence>
<sequence length="424" mass="47093">MEHTQEPNSTSISENAPSDLVLTATVENLFKLIVQSIVFIFGVPGNCLILRVYWTKTLKTSTHVFIIALAWADLAVCVLAVYSIYHTVAQITGNEVHEFTFVFSAFQGITLGTSVMMTAVIAADRYDCVCRPHRRFFTHKRGKIAAGAAFVFSLVINIPGLIPRTPGSSYRSLDLLRLAFQVICFVVALVLIALCYGKVYMTIKKLRNFRKKHTKVGVKSTTRDCRLADQCSTRPHDSVLTNIEPNISAVASVSTLTKPRSSTAADASRQVENQGAPGHEIDELTFDESGKRCASHPLANLTKNCLVSKDKDPRVVNGTNDTRQHQGYAGRAPPKADAAVLQRKTTRMLFITSVVFLLTWLPYWIRVAATIASYSDPLFNTILQQLSVTLYVNNAVNPLIYGLANRRFRKDCKAVLSRIQLCYR</sequence>
<dbReference type="Pfam" id="PF00001">
    <property type="entry name" value="7tm_1"/>
    <property type="match status" value="1"/>
</dbReference>
<evidence type="ECO:0000256" key="6">
    <source>
        <dbReference type="ARBA" id="ARBA00023136"/>
    </source>
</evidence>
<keyword evidence="3 10" id="KW-0812">Transmembrane</keyword>
<evidence type="ECO:0000256" key="3">
    <source>
        <dbReference type="ARBA" id="ARBA00022692"/>
    </source>
</evidence>
<accession>A0A913ZQ62</accession>
<evidence type="ECO:0000313" key="13">
    <source>
        <dbReference type="Proteomes" id="UP000887568"/>
    </source>
</evidence>
<comment type="subcellular location">
    <subcellularLocation>
        <location evidence="1">Cell membrane</location>
        <topology evidence="1">Multi-pass membrane protein</topology>
    </subcellularLocation>
</comment>
<dbReference type="GO" id="GO:0008528">
    <property type="term" value="F:G protein-coupled peptide receptor activity"/>
    <property type="evidence" value="ECO:0007669"/>
    <property type="project" value="TreeGrafter"/>
</dbReference>
<dbReference type="SMART" id="SM01381">
    <property type="entry name" value="7TM_GPCR_Srsx"/>
    <property type="match status" value="1"/>
</dbReference>
<evidence type="ECO:0000256" key="5">
    <source>
        <dbReference type="ARBA" id="ARBA00023040"/>
    </source>
</evidence>
<evidence type="ECO:0000256" key="2">
    <source>
        <dbReference type="ARBA" id="ARBA00022475"/>
    </source>
</evidence>
<keyword evidence="2" id="KW-1003">Cell membrane</keyword>
<evidence type="ECO:0000256" key="10">
    <source>
        <dbReference type="SAM" id="Phobius"/>
    </source>
</evidence>
<feature type="transmembrane region" description="Helical" evidence="10">
    <location>
        <begin position="105"/>
        <end position="123"/>
    </location>
</feature>